<organism evidence="5">
    <name type="scientific">Ruegeria sp. PrR005</name>
    <dbReference type="NCBI Taxonomy" id="2706882"/>
    <lineage>
        <taxon>Bacteria</taxon>
        <taxon>Pseudomonadati</taxon>
        <taxon>Pseudomonadota</taxon>
        <taxon>Alphaproteobacteria</taxon>
        <taxon>Rhodobacterales</taxon>
        <taxon>Roseobacteraceae</taxon>
        <taxon>Ruegeria</taxon>
    </lineage>
</organism>
<feature type="active site" description="Proton donor/acceptor" evidence="3">
    <location>
        <position position="138"/>
    </location>
</feature>
<dbReference type="AlphaFoldDB" id="A0A6B2NHE8"/>
<dbReference type="GO" id="GO:0008903">
    <property type="term" value="F:hydroxypyruvate isomerase activity"/>
    <property type="evidence" value="ECO:0007669"/>
    <property type="project" value="TreeGrafter"/>
</dbReference>
<dbReference type="InterPro" id="IPR013022">
    <property type="entry name" value="Xyl_isomerase-like_TIM-brl"/>
</dbReference>
<dbReference type="PIRSF" id="PIRSF006241">
    <property type="entry name" value="HyI"/>
    <property type="match status" value="1"/>
</dbReference>
<feature type="active site" description="Proton donor/acceptor" evidence="3">
    <location>
        <position position="235"/>
    </location>
</feature>
<protein>
    <submittedName>
        <fullName evidence="5">TIM barrel protein</fullName>
    </submittedName>
</protein>
<gene>
    <name evidence="5" type="ORF">G0P99_00010</name>
</gene>
<evidence type="ECO:0000256" key="3">
    <source>
        <dbReference type="PIRSR" id="PIRSR006241-50"/>
    </source>
</evidence>
<accession>A0A6B2NHE8</accession>
<comment type="caution">
    <text evidence="5">The sequence shown here is derived from an EMBL/GenBank/DDBJ whole genome shotgun (WGS) entry which is preliminary data.</text>
</comment>
<dbReference type="Gene3D" id="3.20.20.150">
    <property type="entry name" value="Divalent-metal-dependent TIM barrel enzymes"/>
    <property type="match status" value="1"/>
</dbReference>
<evidence type="ECO:0000256" key="2">
    <source>
        <dbReference type="PIRNR" id="PIRNR006241"/>
    </source>
</evidence>
<keyword evidence="1 2" id="KW-0413">Isomerase</keyword>
<dbReference type="PANTHER" id="PTHR43489">
    <property type="entry name" value="ISOMERASE"/>
    <property type="match status" value="1"/>
</dbReference>
<dbReference type="RefSeq" id="WP_164126507.1">
    <property type="nucleotide sequence ID" value="NZ_JAAGOX010000001.1"/>
</dbReference>
<sequence length="271" mass="29664">MEFSANLGFLWTDRSLPDAIRAAHAAGFAAVECHWPYETPATEVAAVLVETGLPMLGLNTRRGNVTAGENGLSALPGRETEARRAIEEAVDYARAIGARKIHVMAGFARGPEAHRCFVGNLRLACEIANRYGLTILIEPLNHFDAPGYFLTTTDQSVTIIDEVAAPNLKLMFDCYHVQVMEGDLTRRLRNLLPLIGHIQFASVPDRGPPDRGEVAYDHIFETIADLGYAEPLGAEYKPGGDTDASLGWLRKWARNAAQSRFGDVDDRSKDG</sequence>
<evidence type="ECO:0000259" key="4">
    <source>
        <dbReference type="Pfam" id="PF01261"/>
    </source>
</evidence>
<dbReference type="GO" id="GO:0046487">
    <property type="term" value="P:glyoxylate metabolic process"/>
    <property type="evidence" value="ECO:0007669"/>
    <property type="project" value="TreeGrafter"/>
</dbReference>
<dbReference type="SUPFAM" id="SSF51658">
    <property type="entry name" value="Xylose isomerase-like"/>
    <property type="match status" value="1"/>
</dbReference>
<dbReference type="Pfam" id="PF01261">
    <property type="entry name" value="AP_endonuc_2"/>
    <property type="match status" value="1"/>
</dbReference>
<name>A0A6B2NHE8_9RHOB</name>
<evidence type="ECO:0000256" key="1">
    <source>
        <dbReference type="ARBA" id="ARBA00023235"/>
    </source>
</evidence>
<feature type="domain" description="Xylose isomerase-like TIM barrel" evidence="4">
    <location>
        <begin position="20"/>
        <end position="251"/>
    </location>
</feature>
<proteinExistence type="inferred from homology"/>
<dbReference type="InterPro" id="IPR026040">
    <property type="entry name" value="HyI-like"/>
</dbReference>
<reference evidence="5" key="1">
    <citation type="submission" date="2020-02" db="EMBL/GenBank/DDBJ databases">
        <title>Delineation of the pyrene-degrading pathway in Roseobacter clade bacteria by genomic analysis.</title>
        <authorList>
            <person name="Zhou H."/>
            <person name="Wang H."/>
        </authorList>
    </citation>
    <scope>NUCLEOTIDE SEQUENCE</scope>
    <source>
        <strain evidence="5">PrR005</strain>
    </source>
</reference>
<dbReference type="PANTHER" id="PTHR43489:SF6">
    <property type="entry name" value="HYDROXYPYRUVATE ISOMERASE-RELATED"/>
    <property type="match status" value="1"/>
</dbReference>
<dbReference type="FunFam" id="3.20.20.150:FF:000007">
    <property type="entry name" value="Hydroxypyruvate isomerase"/>
    <property type="match status" value="1"/>
</dbReference>
<comment type="similarity">
    <text evidence="2">Belongs to the hyi family.</text>
</comment>
<evidence type="ECO:0000313" key="5">
    <source>
        <dbReference type="EMBL" id="NDW43336.1"/>
    </source>
</evidence>
<dbReference type="EMBL" id="JAAGOX010000001">
    <property type="protein sequence ID" value="NDW43336.1"/>
    <property type="molecule type" value="Genomic_DNA"/>
</dbReference>
<dbReference type="InterPro" id="IPR050417">
    <property type="entry name" value="Sugar_Epim/Isomerase"/>
</dbReference>
<dbReference type="InterPro" id="IPR036237">
    <property type="entry name" value="Xyl_isomerase-like_sf"/>
</dbReference>